<sequence length="107" mass="12004">MDGANRSGVEKGTQRFRSPYSVVEGRLLIAKDPTNKKRLPIITTAASRPGPTHAACRLYAQNRRYYSAPFIMTQNVTDFLPDVSIFSWMSQFSAGCLIFRLVVSIFV</sequence>
<comment type="caution">
    <text evidence="1">The sequence shown here is derived from an EMBL/GenBank/DDBJ whole genome shotgun (WGS) entry which is preliminary data.</text>
</comment>
<proteinExistence type="predicted"/>
<evidence type="ECO:0000313" key="2">
    <source>
        <dbReference type="Proteomes" id="UP001367676"/>
    </source>
</evidence>
<gene>
    <name evidence="1" type="ORF">V9T40_000775</name>
</gene>
<accession>A0AAN9TBM3</accession>
<name>A0AAN9TBM3_9HEMI</name>
<evidence type="ECO:0000313" key="1">
    <source>
        <dbReference type="EMBL" id="KAK7580146.1"/>
    </source>
</evidence>
<protein>
    <submittedName>
        <fullName evidence="1">Uncharacterized protein</fullName>
    </submittedName>
</protein>
<organism evidence="1 2">
    <name type="scientific">Parthenolecanium corni</name>
    <dbReference type="NCBI Taxonomy" id="536013"/>
    <lineage>
        <taxon>Eukaryota</taxon>
        <taxon>Metazoa</taxon>
        <taxon>Ecdysozoa</taxon>
        <taxon>Arthropoda</taxon>
        <taxon>Hexapoda</taxon>
        <taxon>Insecta</taxon>
        <taxon>Pterygota</taxon>
        <taxon>Neoptera</taxon>
        <taxon>Paraneoptera</taxon>
        <taxon>Hemiptera</taxon>
        <taxon>Sternorrhyncha</taxon>
        <taxon>Coccoidea</taxon>
        <taxon>Coccidae</taxon>
        <taxon>Parthenolecanium</taxon>
    </lineage>
</organism>
<reference evidence="1 2" key="1">
    <citation type="submission" date="2024-03" db="EMBL/GenBank/DDBJ databases">
        <title>Adaptation during the transition from Ophiocordyceps entomopathogen to insect associate is accompanied by gene loss and intensified selection.</title>
        <authorList>
            <person name="Ward C.M."/>
            <person name="Onetto C.A."/>
            <person name="Borneman A.R."/>
        </authorList>
    </citation>
    <scope>NUCLEOTIDE SEQUENCE [LARGE SCALE GENOMIC DNA]</scope>
    <source>
        <strain evidence="1">AWRI1</strain>
        <tissue evidence="1">Single Adult Female</tissue>
    </source>
</reference>
<dbReference type="AlphaFoldDB" id="A0AAN9TBM3"/>
<dbReference type="Proteomes" id="UP001367676">
    <property type="component" value="Unassembled WGS sequence"/>
</dbReference>
<dbReference type="EMBL" id="JBBCAQ010000034">
    <property type="protein sequence ID" value="KAK7580146.1"/>
    <property type="molecule type" value="Genomic_DNA"/>
</dbReference>
<keyword evidence="2" id="KW-1185">Reference proteome</keyword>